<dbReference type="eggNOG" id="KOG1716">
    <property type="taxonomic scope" value="Eukaryota"/>
</dbReference>
<protein>
    <submittedName>
        <fullName evidence="3">Putative rRNA methylase YtqB</fullName>
    </submittedName>
</protein>
<dbReference type="STRING" id="3075.A0A087SJ03"/>
<dbReference type="GO" id="GO:0008168">
    <property type="term" value="F:methyltransferase activity"/>
    <property type="evidence" value="ECO:0007669"/>
    <property type="project" value="UniProtKB-KW"/>
</dbReference>
<dbReference type="Gene3D" id="2.60.40.10">
    <property type="entry name" value="Immunoglobulins"/>
    <property type="match status" value="1"/>
</dbReference>
<dbReference type="Gene3D" id="3.90.190.10">
    <property type="entry name" value="Protein tyrosine phosphatase superfamily"/>
    <property type="match status" value="1"/>
</dbReference>
<dbReference type="CDD" id="cd02859">
    <property type="entry name" value="E_set_AMPKbeta_like_N"/>
    <property type="match status" value="1"/>
</dbReference>
<dbReference type="PANTHER" id="PTHR46642">
    <property type="entry name" value="DUAL SPECIFICITY PHOSPHATASE, SUBGROUP, CATALYTIC DOMAIN"/>
    <property type="match status" value="1"/>
</dbReference>
<accession>A0A087SJ03</accession>
<dbReference type="GO" id="GO:0019203">
    <property type="term" value="F:carbohydrate phosphatase activity"/>
    <property type="evidence" value="ECO:0007669"/>
    <property type="project" value="TreeGrafter"/>
</dbReference>
<evidence type="ECO:0000259" key="2">
    <source>
        <dbReference type="Pfam" id="PF16561"/>
    </source>
</evidence>
<dbReference type="GO" id="GO:0005983">
    <property type="term" value="P:starch catabolic process"/>
    <property type="evidence" value="ECO:0007669"/>
    <property type="project" value="TreeGrafter"/>
</dbReference>
<evidence type="ECO:0000313" key="4">
    <source>
        <dbReference type="Proteomes" id="UP000028924"/>
    </source>
</evidence>
<dbReference type="GO" id="GO:2001070">
    <property type="term" value="F:starch binding"/>
    <property type="evidence" value="ECO:0007669"/>
    <property type="project" value="TreeGrafter"/>
</dbReference>
<keyword evidence="1" id="KW-0378">Hydrolase</keyword>
<keyword evidence="3" id="KW-0808">Transferase</keyword>
<gene>
    <name evidence="3" type="ORF">F751_2549</name>
</gene>
<dbReference type="Pfam" id="PF06962">
    <property type="entry name" value="rRNA_methylase"/>
    <property type="match status" value="1"/>
</dbReference>
<dbReference type="InterPro" id="IPR032640">
    <property type="entry name" value="AMPK1_CBM"/>
</dbReference>
<dbReference type="AlphaFoldDB" id="A0A087SJ03"/>
<reference evidence="3 4" key="1">
    <citation type="journal article" date="2014" name="BMC Genomics">
        <title>Oil accumulation mechanisms of the oleaginous microalga Chlorella protothecoides revealed through its genome, transcriptomes, and proteomes.</title>
        <authorList>
            <person name="Gao C."/>
            <person name="Wang Y."/>
            <person name="Shen Y."/>
            <person name="Yan D."/>
            <person name="He X."/>
            <person name="Dai J."/>
            <person name="Wu Q."/>
        </authorList>
    </citation>
    <scope>NUCLEOTIDE SEQUENCE [LARGE SCALE GENOMIC DNA]</scope>
    <source>
        <strain evidence="3 4">0710</strain>
    </source>
</reference>
<dbReference type="GO" id="GO:0009507">
    <property type="term" value="C:chloroplast"/>
    <property type="evidence" value="ECO:0007669"/>
    <property type="project" value="TreeGrafter"/>
</dbReference>
<dbReference type="GO" id="GO:0032259">
    <property type="term" value="P:methylation"/>
    <property type="evidence" value="ECO:0007669"/>
    <property type="project" value="UniProtKB-KW"/>
</dbReference>
<dbReference type="KEGG" id="apro:F751_2549"/>
<dbReference type="GO" id="GO:0004721">
    <property type="term" value="F:phosphoprotein phosphatase activity"/>
    <property type="evidence" value="ECO:0007669"/>
    <property type="project" value="UniProtKB-KW"/>
</dbReference>
<dbReference type="Gene3D" id="3.40.50.150">
    <property type="entry name" value="Vaccinia Virus protein VP39"/>
    <property type="match status" value="1"/>
</dbReference>
<keyword evidence="1" id="KW-0904">Protein phosphatase</keyword>
<proteinExistence type="predicted"/>
<keyword evidence="3" id="KW-0489">Methyltransferase</keyword>
<evidence type="ECO:0000256" key="1">
    <source>
        <dbReference type="ARBA" id="ARBA00022912"/>
    </source>
</evidence>
<dbReference type="SUPFAM" id="SSF81296">
    <property type="entry name" value="E set domains"/>
    <property type="match status" value="1"/>
</dbReference>
<sequence length="451" mass="48009">MAVRTQASHAARWLENARLTDVLGMLGPSILQPGDTAIDATCGNGHDTLTLSRCVGGGGRVVGFDISAAALQATRRRLEEELAPEAMPELKLVHAGHETMPEHLGHDSAKLICFNLGYLPGSDKTEATRAGSSLAALSHAFDILQPGGLLAVMCYTGHPGGASTAASASGALSEEYTETMQARMGSASLVYCHEDGMNYTRILDNLIVGSCPQTAEDIERLVSQEEVGTILSLQEDSDMAYFGLDLAPILAACSGRIDHVRRPLRDFDAHSLRMGLPAAVAALQGSMQRQGGTAYIHCTAGAMMSLRPCSPKLGAVRAAALDVLQGRKARRTVLCLAAPATCRRVQAAGLDVGWGNRVGLTRRGRGWELRRELPPGAYPYKFVVEGRWTLSPAHPTMLDGASTNNVLHIEGWEATPEEEAASARILDAQGDLTAEEAERIRAALRAEEAAR</sequence>
<dbReference type="EMBL" id="KL662122">
    <property type="protein sequence ID" value="KFM25707.1"/>
    <property type="molecule type" value="Genomic_DNA"/>
</dbReference>
<dbReference type="SUPFAM" id="SSF53335">
    <property type="entry name" value="S-adenosyl-L-methionine-dependent methyltransferases"/>
    <property type="match status" value="1"/>
</dbReference>
<dbReference type="RefSeq" id="XP_011398603.1">
    <property type="nucleotide sequence ID" value="XM_011400301.1"/>
</dbReference>
<dbReference type="GeneID" id="23613940"/>
<dbReference type="Pfam" id="PF16561">
    <property type="entry name" value="AMPK1_CBM"/>
    <property type="match status" value="1"/>
</dbReference>
<dbReference type="PANTHER" id="PTHR46642:SF3">
    <property type="entry name" value="PHOSPHOGLUCAN PHOSPHATASE DSP4, CHLOROPLASTIC"/>
    <property type="match status" value="1"/>
</dbReference>
<organism evidence="3 4">
    <name type="scientific">Auxenochlorella protothecoides</name>
    <name type="common">Green microalga</name>
    <name type="synonym">Chlorella protothecoides</name>
    <dbReference type="NCBI Taxonomy" id="3075"/>
    <lineage>
        <taxon>Eukaryota</taxon>
        <taxon>Viridiplantae</taxon>
        <taxon>Chlorophyta</taxon>
        <taxon>core chlorophytes</taxon>
        <taxon>Trebouxiophyceae</taxon>
        <taxon>Chlorellales</taxon>
        <taxon>Chlorellaceae</taxon>
        <taxon>Auxenochlorella</taxon>
    </lineage>
</organism>
<dbReference type="InterPro" id="IPR029063">
    <property type="entry name" value="SAM-dependent_MTases_sf"/>
</dbReference>
<dbReference type="InterPro" id="IPR013783">
    <property type="entry name" value="Ig-like_fold"/>
</dbReference>
<dbReference type="InterPro" id="IPR029021">
    <property type="entry name" value="Prot-tyrosine_phosphatase-like"/>
</dbReference>
<evidence type="ECO:0000313" key="3">
    <source>
        <dbReference type="EMBL" id="KFM25707.1"/>
    </source>
</evidence>
<dbReference type="SUPFAM" id="SSF52799">
    <property type="entry name" value="(Phosphotyrosine protein) phosphatases II"/>
    <property type="match status" value="1"/>
</dbReference>
<dbReference type="InterPro" id="IPR052832">
    <property type="entry name" value="Starch-Glucan_Phosphatase"/>
</dbReference>
<dbReference type="OrthoDB" id="273181at2759"/>
<dbReference type="Proteomes" id="UP000028924">
    <property type="component" value="Unassembled WGS sequence"/>
</dbReference>
<dbReference type="InterPro" id="IPR010719">
    <property type="entry name" value="MnmM_MeTrfase"/>
</dbReference>
<keyword evidence="4" id="KW-1185">Reference proteome</keyword>
<name>A0A087SJ03_AUXPR</name>
<feature type="domain" description="AMP-activated protein kinase glycogen-binding" evidence="2">
    <location>
        <begin position="341"/>
        <end position="410"/>
    </location>
</feature>
<dbReference type="InterPro" id="IPR014756">
    <property type="entry name" value="Ig_E-set"/>
</dbReference>